<evidence type="ECO:0000256" key="6">
    <source>
        <dbReference type="ARBA" id="ARBA00022989"/>
    </source>
</evidence>
<evidence type="ECO:0000313" key="12">
    <source>
        <dbReference type="Proteomes" id="UP000238954"/>
    </source>
</evidence>
<keyword evidence="8 10" id="KW-0975">Bacterial flagellum</keyword>
<accession>A0A2S8B8W5</accession>
<evidence type="ECO:0000256" key="9">
    <source>
        <dbReference type="NCBIfam" id="TIGR01400"/>
    </source>
</evidence>
<keyword evidence="7 10" id="KW-0472">Membrane</keyword>
<evidence type="ECO:0000313" key="11">
    <source>
        <dbReference type="EMBL" id="PQM28766.1"/>
    </source>
</evidence>
<keyword evidence="6 10" id="KW-1133">Transmembrane helix</keyword>
<feature type="transmembrane region" description="Helical" evidence="10">
    <location>
        <begin position="42"/>
        <end position="62"/>
    </location>
</feature>
<sequence>MNPADVPNIEAILQLWMLGMIRPGAAFLAAPVFGAANVPVQLRLVIALAVGVPAVAASGMALPADGIVSVPGLFFIIGEAVIGLAIGFVLQMGLAAALLAGEAISNTMGLGFASMVDPLSGASSTVVGQFLSMLATALFLAANGHLLLIQIIVDSYQALPPGHAFPSFAAIGGLLRFASLMFAAGLTIALPVGFVLVLVQMIMGVIGRSAPAMNLFAVGLPATLLAGVVLLGMATPAMAETIARFLAAALDMAQTIAAGR</sequence>
<evidence type="ECO:0000256" key="1">
    <source>
        <dbReference type="ARBA" id="ARBA00002578"/>
    </source>
</evidence>
<dbReference type="EMBL" id="PHFW01000002">
    <property type="protein sequence ID" value="PQM28766.1"/>
    <property type="molecule type" value="Genomic_DNA"/>
</dbReference>
<reference evidence="12" key="1">
    <citation type="submission" date="2017-11" db="EMBL/GenBank/DDBJ databases">
        <title>The complete genome sequence of Sphingopyxis pomeranensis sp. nov. strain WS5A3p.</title>
        <authorList>
            <person name="Kaminski M.A."/>
        </authorList>
    </citation>
    <scope>NUCLEOTIDE SEQUENCE [LARGE SCALE GENOMIC DNA]</scope>
    <source>
        <strain evidence="12">WS5A3p</strain>
    </source>
</reference>
<dbReference type="GO" id="GO:0009425">
    <property type="term" value="C:bacterial-type flagellum basal body"/>
    <property type="evidence" value="ECO:0007669"/>
    <property type="project" value="UniProtKB-SubCell"/>
</dbReference>
<gene>
    <name evidence="11" type="primary">fliR</name>
    <name evidence="11" type="ORF">CVO77_10100</name>
</gene>
<evidence type="ECO:0000256" key="5">
    <source>
        <dbReference type="ARBA" id="ARBA00022692"/>
    </source>
</evidence>
<dbReference type="Proteomes" id="UP000238954">
    <property type="component" value="Chromosome"/>
</dbReference>
<feature type="transmembrane region" description="Helical" evidence="10">
    <location>
        <begin position="68"/>
        <end position="90"/>
    </location>
</feature>
<dbReference type="PANTHER" id="PTHR30065">
    <property type="entry name" value="FLAGELLAR BIOSYNTHETIC PROTEIN FLIR"/>
    <property type="match status" value="1"/>
</dbReference>
<evidence type="ECO:0000256" key="3">
    <source>
        <dbReference type="ARBA" id="ARBA00021717"/>
    </source>
</evidence>
<feature type="transmembrane region" description="Helical" evidence="10">
    <location>
        <begin position="215"/>
        <end position="234"/>
    </location>
</feature>
<keyword evidence="5 10" id="KW-0812">Transmembrane</keyword>
<dbReference type="AlphaFoldDB" id="A0A2S8B8W5"/>
<dbReference type="InterPro" id="IPR002010">
    <property type="entry name" value="T3SS_IM_R"/>
</dbReference>
<dbReference type="GO" id="GO:0044780">
    <property type="term" value="P:bacterial-type flagellum assembly"/>
    <property type="evidence" value="ECO:0007669"/>
    <property type="project" value="UniProtKB-UniRule"/>
</dbReference>
<keyword evidence="4 10" id="KW-1003">Cell membrane</keyword>
<evidence type="ECO:0000256" key="4">
    <source>
        <dbReference type="ARBA" id="ARBA00022475"/>
    </source>
</evidence>
<dbReference type="PRINTS" id="PR00953">
    <property type="entry name" value="TYPE3IMRPROT"/>
</dbReference>
<feature type="transmembrane region" description="Helical" evidence="10">
    <location>
        <begin position="97"/>
        <end position="116"/>
    </location>
</feature>
<proteinExistence type="inferred from homology"/>
<evidence type="ECO:0000256" key="7">
    <source>
        <dbReference type="ARBA" id="ARBA00023136"/>
    </source>
</evidence>
<dbReference type="NCBIfam" id="TIGR01400">
    <property type="entry name" value="fliR"/>
    <property type="match status" value="1"/>
</dbReference>
<dbReference type="Pfam" id="PF01311">
    <property type="entry name" value="Bac_export_1"/>
    <property type="match status" value="1"/>
</dbReference>
<comment type="caution">
    <text evidence="11">The sequence shown here is derived from an EMBL/GenBank/DDBJ whole genome shotgun (WGS) entry which is preliminary data.</text>
</comment>
<keyword evidence="12" id="KW-1185">Reference proteome</keyword>
<name>A0A2S8B8W5_9SPHN</name>
<dbReference type="RefSeq" id="WP_105998934.1">
    <property type="nucleotide sequence ID" value="NZ_CM009578.1"/>
</dbReference>
<dbReference type="OrthoDB" id="9797790at2"/>
<dbReference type="GO" id="GO:0005886">
    <property type="term" value="C:plasma membrane"/>
    <property type="evidence" value="ECO:0007669"/>
    <property type="project" value="UniProtKB-SubCell"/>
</dbReference>
<feature type="transmembrane region" description="Helical" evidence="10">
    <location>
        <begin position="174"/>
        <end position="203"/>
    </location>
</feature>
<feature type="transmembrane region" description="Helical" evidence="10">
    <location>
        <begin position="12"/>
        <end position="35"/>
    </location>
</feature>
<evidence type="ECO:0000256" key="2">
    <source>
        <dbReference type="ARBA" id="ARBA00009772"/>
    </source>
</evidence>
<keyword evidence="11" id="KW-0969">Cilium</keyword>
<keyword evidence="11" id="KW-0282">Flagellum</keyword>
<dbReference type="GO" id="GO:0006605">
    <property type="term" value="P:protein targeting"/>
    <property type="evidence" value="ECO:0007669"/>
    <property type="project" value="UniProtKB-UniRule"/>
</dbReference>
<dbReference type="PANTHER" id="PTHR30065:SF8">
    <property type="entry name" value="FLAGELLAR BIOSYNTHETIC PROTEIN FLIR"/>
    <property type="match status" value="1"/>
</dbReference>
<comment type="function">
    <text evidence="1 10">Role in flagellar biosynthesis.</text>
</comment>
<evidence type="ECO:0000256" key="10">
    <source>
        <dbReference type="RuleBase" id="RU362071"/>
    </source>
</evidence>
<keyword evidence="11" id="KW-0966">Cell projection</keyword>
<comment type="subcellular location">
    <subcellularLocation>
        <location evidence="10">Cell membrane</location>
        <topology evidence="10">Multi-pass membrane protein</topology>
    </subcellularLocation>
    <subcellularLocation>
        <location evidence="10">Bacterial flagellum basal body</location>
    </subcellularLocation>
</comment>
<feature type="transmembrane region" description="Helical" evidence="10">
    <location>
        <begin position="128"/>
        <end position="153"/>
    </location>
</feature>
<dbReference type="InterPro" id="IPR006303">
    <property type="entry name" value="FliR"/>
</dbReference>
<protein>
    <recommendedName>
        <fullName evidence="3 9">Flagellar biosynthetic protein FliR</fullName>
    </recommendedName>
</protein>
<evidence type="ECO:0000256" key="8">
    <source>
        <dbReference type="ARBA" id="ARBA00023143"/>
    </source>
</evidence>
<organism evidence="11 12">
    <name type="scientific">Sphingopyxis lindanitolerans</name>
    <dbReference type="NCBI Taxonomy" id="2054227"/>
    <lineage>
        <taxon>Bacteria</taxon>
        <taxon>Pseudomonadati</taxon>
        <taxon>Pseudomonadota</taxon>
        <taxon>Alphaproteobacteria</taxon>
        <taxon>Sphingomonadales</taxon>
        <taxon>Sphingomonadaceae</taxon>
        <taxon>Sphingopyxis</taxon>
    </lineage>
</organism>
<comment type="similarity">
    <text evidence="2 10">Belongs to the FliR/MopE/SpaR family.</text>
</comment>